<comment type="caution">
    <text evidence="1">The sequence shown here is derived from an EMBL/GenBank/DDBJ whole genome shotgun (WGS) entry which is preliminary data.</text>
</comment>
<accession>A0AB74DAC2</accession>
<dbReference type="EMBL" id="QTNY01000005">
    <property type="protein sequence ID" value="RQP80576.1"/>
    <property type="molecule type" value="Genomic_DNA"/>
</dbReference>
<evidence type="ECO:0000313" key="2">
    <source>
        <dbReference type="Proteomes" id="UP000273734"/>
    </source>
</evidence>
<dbReference type="Proteomes" id="UP000273734">
    <property type="component" value="Unassembled WGS sequence"/>
</dbReference>
<name>A0AB74DAC2_9BURK</name>
<protein>
    <submittedName>
        <fullName evidence="1">Sperm protamine P1 family protein</fullName>
    </submittedName>
</protein>
<gene>
    <name evidence="1" type="ORF">DF015_10100</name>
</gene>
<organism evidence="1 2">
    <name type="scientific">Burkholderia ubonensis</name>
    <dbReference type="NCBI Taxonomy" id="101571"/>
    <lineage>
        <taxon>Bacteria</taxon>
        <taxon>Pseudomonadati</taxon>
        <taxon>Pseudomonadota</taxon>
        <taxon>Betaproteobacteria</taxon>
        <taxon>Burkholderiales</taxon>
        <taxon>Burkholderiaceae</taxon>
        <taxon>Burkholderia</taxon>
        <taxon>Burkholderia cepacia complex</taxon>
    </lineage>
</organism>
<proteinExistence type="predicted"/>
<sequence length="46" mass="4708">MVGILGEGSTRTRSGPVRAIRAGACVGRKRAGSRRHALLTGSFAGL</sequence>
<evidence type="ECO:0000313" key="1">
    <source>
        <dbReference type="EMBL" id="RQP80576.1"/>
    </source>
</evidence>
<reference evidence="1 2" key="1">
    <citation type="submission" date="2018-08" db="EMBL/GenBank/DDBJ databases">
        <title>Comparative analysis of Burkholderia isolates from Puerto Rico.</title>
        <authorList>
            <person name="Hall C."/>
            <person name="Sahl J."/>
            <person name="Wagner D."/>
        </authorList>
    </citation>
    <scope>NUCLEOTIDE SEQUENCE [LARGE SCALE GENOMIC DNA]</scope>
    <source>
        <strain evidence="1 2">Bp8964</strain>
    </source>
</reference>
<dbReference type="AlphaFoldDB" id="A0AB74DAC2"/>